<dbReference type="GO" id="GO:0003700">
    <property type="term" value="F:DNA-binding transcription factor activity"/>
    <property type="evidence" value="ECO:0007669"/>
    <property type="project" value="TreeGrafter"/>
</dbReference>
<keyword evidence="1" id="KW-0238">DNA-binding</keyword>
<evidence type="ECO:0000259" key="2">
    <source>
        <dbReference type="PROSITE" id="PS50943"/>
    </source>
</evidence>
<dbReference type="CDD" id="cd00093">
    <property type="entry name" value="HTH_XRE"/>
    <property type="match status" value="1"/>
</dbReference>
<dbReference type="InterPro" id="IPR050807">
    <property type="entry name" value="TransReg_Diox_bact_type"/>
</dbReference>
<dbReference type="Pfam" id="PF01381">
    <property type="entry name" value="HTH_3"/>
    <property type="match status" value="1"/>
</dbReference>
<evidence type="ECO:0000313" key="4">
    <source>
        <dbReference type="Proteomes" id="UP000176938"/>
    </source>
</evidence>
<evidence type="ECO:0000256" key="1">
    <source>
        <dbReference type="ARBA" id="ARBA00023125"/>
    </source>
</evidence>
<reference evidence="3 4" key="1">
    <citation type="journal article" date="2016" name="Nat. Commun.">
        <title>Thousands of microbial genomes shed light on interconnected biogeochemical processes in an aquifer system.</title>
        <authorList>
            <person name="Anantharaman K."/>
            <person name="Brown C.T."/>
            <person name="Hug L.A."/>
            <person name="Sharon I."/>
            <person name="Castelle C.J."/>
            <person name="Probst A.J."/>
            <person name="Thomas B.C."/>
            <person name="Singh A."/>
            <person name="Wilkins M.J."/>
            <person name="Karaoz U."/>
            <person name="Brodie E.L."/>
            <person name="Williams K.H."/>
            <person name="Hubbard S.S."/>
            <person name="Banfield J.F."/>
        </authorList>
    </citation>
    <scope>NUCLEOTIDE SEQUENCE [LARGE SCALE GENOMIC DNA]</scope>
</reference>
<proteinExistence type="predicted"/>
<dbReference type="GO" id="GO:0003677">
    <property type="term" value="F:DNA binding"/>
    <property type="evidence" value="ECO:0007669"/>
    <property type="project" value="UniProtKB-KW"/>
</dbReference>
<dbReference type="Proteomes" id="UP000176938">
    <property type="component" value="Unassembled WGS sequence"/>
</dbReference>
<protein>
    <recommendedName>
        <fullName evidence="2">HTH cro/C1-type domain-containing protein</fullName>
    </recommendedName>
</protein>
<accession>A0A1F4R5A8</accession>
<dbReference type="InterPro" id="IPR010982">
    <property type="entry name" value="Lambda_DNA-bd_dom_sf"/>
</dbReference>
<dbReference type="GO" id="GO:0005829">
    <property type="term" value="C:cytosol"/>
    <property type="evidence" value="ECO:0007669"/>
    <property type="project" value="TreeGrafter"/>
</dbReference>
<dbReference type="PROSITE" id="PS50943">
    <property type="entry name" value="HTH_CROC1"/>
    <property type="match status" value="1"/>
</dbReference>
<dbReference type="AlphaFoldDB" id="A0A1F4R5A8"/>
<dbReference type="PANTHER" id="PTHR46797">
    <property type="entry name" value="HTH-TYPE TRANSCRIPTIONAL REGULATOR"/>
    <property type="match status" value="1"/>
</dbReference>
<dbReference type="SUPFAM" id="SSF47413">
    <property type="entry name" value="lambda repressor-like DNA-binding domains"/>
    <property type="match status" value="1"/>
</dbReference>
<organism evidence="3 4">
    <name type="scientific">candidate division WOR-1 bacterium RIFCSPLOWO2_02_FULL_46_20</name>
    <dbReference type="NCBI Taxonomy" id="1802567"/>
    <lineage>
        <taxon>Bacteria</taxon>
        <taxon>Bacillati</taxon>
        <taxon>Saganbacteria</taxon>
    </lineage>
</organism>
<evidence type="ECO:0000313" key="3">
    <source>
        <dbReference type="EMBL" id="OGC03286.1"/>
    </source>
</evidence>
<gene>
    <name evidence="3" type="ORF">A3H38_00905</name>
</gene>
<dbReference type="InterPro" id="IPR001387">
    <property type="entry name" value="Cro/C1-type_HTH"/>
</dbReference>
<comment type="caution">
    <text evidence="3">The sequence shown here is derived from an EMBL/GenBank/DDBJ whole genome shotgun (WGS) entry which is preliminary data.</text>
</comment>
<dbReference type="Gene3D" id="1.10.260.40">
    <property type="entry name" value="lambda repressor-like DNA-binding domains"/>
    <property type="match status" value="1"/>
</dbReference>
<dbReference type="PANTHER" id="PTHR46797:SF1">
    <property type="entry name" value="METHYLPHOSPHONATE SYNTHASE"/>
    <property type="match status" value="1"/>
</dbReference>
<name>A0A1F4R5A8_UNCSA</name>
<dbReference type="SMART" id="SM00530">
    <property type="entry name" value="HTH_XRE"/>
    <property type="match status" value="1"/>
</dbReference>
<dbReference type="EMBL" id="METP01000058">
    <property type="protein sequence ID" value="OGC03286.1"/>
    <property type="molecule type" value="Genomic_DNA"/>
</dbReference>
<feature type="domain" description="HTH cro/C1-type" evidence="2">
    <location>
        <begin position="11"/>
        <end position="65"/>
    </location>
</feature>
<sequence length="268" mass="30185">MTIYERVGSRIKEACLRKNVTAKQLAGLLGYSTASISNYERAKRWISLVDLERIAEFLGESLSYFIEETPSKKGGKAPQPLAERKILKALKNLRETDPKKLAEKVTSLSRKTLEAKYTVLFLMNNKKDFEFGCASGIKSGLRKKLEDLFSTSAANVRFCLGNKLKIIFKSNKNYFTSDVAALISENGAKRLSLLTPSLLSLAKFETVMLMPLKTNYSLAGLLIACFEKTGEAERWMKSELLFLFKEYIAQLLGTARLLEEAKTRRVRA</sequence>